<gene>
    <name evidence="1" type="ORF">L6164_014839</name>
</gene>
<protein>
    <submittedName>
        <fullName evidence="1">Uncharacterized protein</fullName>
    </submittedName>
</protein>
<reference evidence="1 2" key="1">
    <citation type="journal article" date="2022" name="DNA Res.">
        <title>Chromosomal-level genome assembly of the orchid tree Bauhinia variegata (Leguminosae; Cercidoideae) supports the allotetraploid origin hypothesis of Bauhinia.</title>
        <authorList>
            <person name="Zhong Y."/>
            <person name="Chen Y."/>
            <person name="Zheng D."/>
            <person name="Pang J."/>
            <person name="Liu Y."/>
            <person name="Luo S."/>
            <person name="Meng S."/>
            <person name="Qian L."/>
            <person name="Wei D."/>
            <person name="Dai S."/>
            <person name="Zhou R."/>
        </authorList>
    </citation>
    <scope>NUCLEOTIDE SEQUENCE [LARGE SCALE GENOMIC DNA]</scope>
    <source>
        <strain evidence="1">BV-YZ2020</strain>
    </source>
</reference>
<accession>A0ACB9NK25</accession>
<dbReference type="EMBL" id="CM039431">
    <property type="protein sequence ID" value="KAI4336296.1"/>
    <property type="molecule type" value="Genomic_DNA"/>
</dbReference>
<evidence type="ECO:0000313" key="1">
    <source>
        <dbReference type="EMBL" id="KAI4336296.1"/>
    </source>
</evidence>
<dbReference type="Proteomes" id="UP000828941">
    <property type="component" value="Chromosome 6"/>
</dbReference>
<name>A0ACB9NK25_BAUVA</name>
<keyword evidence="2" id="KW-1185">Reference proteome</keyword>
<sequence>MMQHLAEDRKEKRAKTNCEKKKEEDLIHQLPDGIPVAILSKLPIDEAVRTSILSSKWRYFWTSFSGTLEFDGSPTMKDMRKDIQKRAISSRGLQMAMDIIYNSERIRYINWINELLNSLKSPNIEGFKIWFDVGTDGSNDVDNWVQFAIQKEVQKLELFCGSSYVMPLHLFKLAKFNSLRVFRVRSITVTEEMLEYLLCCCPNLEVISLNSSLVPASMKISGKSLQLKRLDLISCLNLETIEISAANLMSIAYHGLCLDMTFESAPNLMEASFGGGYAEFCGESFLSQLRVLKLNITENAPQVIYELHQLPELTNLKHLELTAYVDDGISLNICVLLLKASPSLCKLTLKMLNAEPIFRTVGKFTMENQYKLKELELIGFCGAACEVEFLVYILENAVELDKITIDPKLEIDPEWVEGAAHSLVQHETWDHGRNRMRARGLRNKIPPWVEFVCL</sequence>
<evidence type="ECO:0000313" key="2">
    <source>
        <dbReference type="Proteomes" id="UP000828941"/>
    </source>
</evidence>
<proteinExistence type="predicted"/>
<comment type="caution">
    <text evidence="1">The sequence shown here is derived from an EMBL/GenBank/DDBJ whole genome shotgun (WGS) entry which is preliminary data.</text>
</comment>
<organism evidence="1 2">
    <name type="scientific">Bauhinia variegata</name>
    <name type="common">Purple orchid tree</name>
    <name type="synonym">Phanera variegata</name>
    <dbReference type="NCBI Taxonomy" id="167791"/>
    <lineage>
        <taxon>Eukaryota</taxon>
        <taxon>Viridiplantae</taxon>
        <taxon>Streptophyta</taxon>
        <taxon>Embryophyta</taxon>
        <taxon>Tracheophyta</taxon>
        <taxon>Spermatophyta</taxon>
        <taxon>Magnoliopsida</taxon>
        <taxon>eudicotyledons</taxon>
        <taxon>Gunneridae</taxon>
        <taxon>Pentapetalae</taxon>
        <taxon>rosids</taxon>
        <taxon>fabids</taxon>
        <taxon>Fabales</taxon>
        <taxon>Fabaceae</taxon>
        <taxon>Cercidoideae</taxon>
        <taxon>Cercideae</taxon>
        <taxon>Bauhiniinae</taxon>
        <taxon>Bauhinia</taxon>
    </lineage>
</organism>